<comment type="subcellular location">
    <subcellularLocation>
        <location evidence="1">Cytoplasm</location>
    </subcellularLocation>
</comment>
<dbReference type="EMBL" id="OA882739">
    <property type="protein sequence ID" value="CAD7276754.1"/>
    <property type="molecule type" value="Genomic_DNA"/>
</dbReference>
<evidence type="ECO:0000256" key="10">
    <source>
        <dbReference type="ARBA" id="ARBA00023002"/>
    </source>
</evidence>
<keyword evidence="9 15" id="KW-0521">NADP</keyword>
<proteinExistence type="inferred from homology"/>
<dbReference type="InterPro" id="IPR053790">
    <property type="entry name" value="P5CR-like_CS"/>
</dbReference>
<dbReference type="GO" id="GO:0055129">
    <property type="term" value="P:L-proline biosynthetic process"/>
    <property type="evidence" value="ECO:0007669"/>
    <property type="project" value="UniProtKB-UniPathway"/>
</dbReference>
<evidence type="ECO:0000256" key="3">
    <source>
        <dbReference type="ARBA" id="ARBA00005525"/>
    </source>
</evidence>
<evidence type="ECO:0000259" key="17">
    <source>
        <dbReference type="Pfam" id="PF03807"/>
    </source>
</evidence>
<keyword evidence="6" id="KW-0963">Cytoplasm</keyword>
<dbReference type="NCBIfam" id="TIGR00112">
    <property type="entry name" value="proC"/>
    <property type="match status" value="1"/>
</dbReference>
<feature type="domain" description="Pyrroline-5-carboxylate reductase dimerisation" evidence="18">
    <location>
        <begin position="180"/>
        <end position="286"/>
    </location>
</feature>
<organism evidence="19">
    <name type="scientific">Notodromas monacha</name>
    <dbReference type="NCBI Taxonomy" id="399045"/>
    <lineage>
        <taxon>Eukaryota</taxon>
        <taxon>Metazoa</taxon>
        <taxon>Ecdysozoa</taxon>
        <taxon>Arthropoda</taxon>
        <taxon>Crustacea</taxon>
        <taxon>Oligostraca</taxon>
        <taxon>Ostracoda</taxon>
        <taxon>Podocopa</taxon>
        <taxon>Podocopida</taxon>
        <taxon>Cypridocopina</taxon>
        <taxon>Cypridoidea</taxon>
        <taxon>Cyprididae</taxon>
        <taxon>Notodromas</taxon>
    </lineage>
</organism>
<feature type="domain" description="Pyrroline-5-carboxylate reductase catalytic N-terminal" evidence="17">
    <location>
        <begin position="18"/>
        <end position="116"/>
    </location>
</feature>
<comment type="pathway">
    <text evidence="2 16">Amino-acid biosynthesis; L-proline biosynthesis; L-proline from L-glutamate 5-semialdehyde: step 1/1.</text>
</comment>
<evidence type="ECO:0000256" key="4">
    <source>
        <dbReference type="ARBA" id="ARBA00012855"/>
    </source>
</evidence>
<dbReference type="SUPFAM" id="SSF48179">
    <property type="entry name" value="6-phosphogluconate dehydrogenase C-terminal domain-like"/>
    <property type="match status" value="1"/>
</dbReference>
<accession>A0A7R9GDF4</accession>
<dbReference type="GO" id="GO:0004735">
    <property type="term" value="F:pyrroline-5-carboxylate reductase activity"/>
    <property type="evidence" value="ECO:0007669"/>
    <property type="project" value="UniProtKB-EC"/>
</dbReference>
<comment type="catalytic activity">
    <reaction evidence="13">
        <text>L-proline + NAD(+) = (S)-1-pyrroline-5-carboxylate + NADH + 2 H(+)</text>
        <dbReference type="Rhea" id="RHEA:14105"/>
        <dbReference type="ChEBI" id="CHEBI:15378"/>
        <dbReference type="ChEBI" id="CHEBI:17388"/>
        <dbReference type="ChEBI" id="CHEBI:57540"/>
        <dbReference type="ChEBI" id="CHEBI:57945"/>
        <dbReference type="ChEBI" id="CHEBI:60039"/>
        <dbReference type="EC" id="1.5.1.2"/>
    </reaction>
</comment>
<dbReference type="InterPro" id="IPR029036">
    <property type="entry name" value="P5CR_dimer"/>
</dbReference>
<dbReference type="PROSITE" id="PS00521">
    <property type="entry name" value="P5CR"/>
    <property type="match status" value="1"/>
</dbReference>
<evidence type="ECO:0000313" key="20">
    <source>
        <dbReference type="Proteomes" id="UP000678499"/>
    </source>
</evidence>
<dbReference type="OrthoDB" id="10263291at2759"/>
<keyword evidence="20" id="KW-1185">Reference proteome</keyword>
<feature type="binding site" evidence="15">
    <location>
        <position position="69"/>
    </location>
    <ligand>
        <name>NADPH</name>
        <dbReference type="ChEBI" id="CHEBI:57783"/>
    </ligand>
</feature>
<dbReference type="AlphaFoldDB" id="A0A7R9GDF4"/>
<evidence type="ECO:0000256" key="6">
    <source>
        <dbReference type="ARBA" id="ARBA00022490"/>
    </source>
</evidence>
<comment type="catalytic activity">
    <reaction evidence="14 16">
        <text>L-proline + NADP(+) = (S)-1-pyrroline-5-carboxylate + NADPH + 2 H(+)</text>
        <dbReference type="Rhea" id="RHEA:14109"/>
        <dbReference type="ChEBI" id="CHEBI:15378"/>
        <dbReference type="ChEBI" id="CHEBI:17388"/>
        <dbReference type="ChEBI" id="CHEBI:57783"/>
        <dbReference type="ChEBI" id="CHEBI:58349"/>
        <dbReference type="ChEBI" id="CHEBI:60039"/>
        <dbReference type="EC" id="1.5.1.2"/>
    </reaction>
</comment>
<comment type="subunit">
    <text evidence="11">Homodecamer; composed of 5 homodimers.</text>
</comment>
<keyword evidence="10 16" id="KW-0560">Oxidoreductase</keyword>
<dbReference type="UniPathway" id="UPA00098">
    <property type="reaction ID" value="UER00361"/>
</dbReference>
<dbReference type="InterPro" id="IPR000304">
    <property type="entry name" value="Pyrroline-COOH_reductase"/>
</dbReference>
<dbReference type="InterPro" id="IPR036291">
    <property type="entry name" value="NAD(P)-bd_dom_sf"/>
</dbReference>
<dbReference type="FunFam" id="1.10.3730.10:FF:000001">
    <property type="entry name" value="Pyrroline-5-carboxylate reductase"/>
    <property type="match status" value="1"/>
</dbReference>
<evidence type="ECO:0000256" key="11">
    <source>
        <dbReference type="ARBA" id="ARBA00038523"/>
    </source>
</evidence>
<evidence type="ECO:0000256" key="16">
    <source>
        <dbReference type="RuleBase" id="RU003903"/>
    </source>
</evidence>
<dbReference type="SUPFAM" id="SSF51735">
    <property type="entry name" value="NAD(P)-binding Rossmann-fold domains"/>
    <property type="match status" value="1"/>
</dbReference>
<dbReference type="InterPro" id="IPR008927">
    <property type="entry name" value="6-PGluconate_DH-like_C_sf"/>
</dbReference>
<evidence type="ECO:0000256" key="2">
    <source>
        <dbReference type="ARBA" id="ARBA00005205"/>
    </source>
</evidence>
<feature type="binding site" evidence="15">
    <location>
        <begin position="82"/>
        <end position="85"/>
    </location>
    <ligand>
        <name>NADP(+)</name>
        <dbReference type="ChEBI" id="CHEBI:58349"/>
    </ligand>
</feature>
<dbReference type="InterPro" id="IPR028939">
    <property type="entry name" value="P5C_Rdtase_cat_N"/>
</dbReference>
<evidence type="ECO:0000256" key="5">
    <source>
        <dbReference type="ARBA" id="ARBA00021413"/>
    </source>
</evidence>
<evidence type="ECO:0000259" key="18">
    <source>
        <dbReference type="Pfam" id="PF14748"/>
    </source>
</evidence>
<dbReference type="Pfam" id="PF03807">
    <property type="entry name" value="F420_oxidored"/>
    <property type="match status" value="1"/>
</dbReference>
<comment type="similarity">
    <text evidence="3 16">Belongs to the pyrroline-5-carboxylate reductase family.</text>
</comment>
<evidence type="ECO:0000256" key="13">
    <source>
        <dbReference type="ARBA" id="ARBA00050547"/>
    </source>
</evidence>
<evidence type="ECO:0000256" key="15">
    <source>
        <dbReference type="PIRSR" id="PIRSR000193-1"/>
    </source>
</evidence>
<dbReference type="PIRSF" id="PIRSF000193">
    <property type="entry name" value="Pyrrol-5-carb_rd"/>
    <property type="match status" value="1"/>
</dbReference>
<dbReference type="Pfam" id="PF14748">
    <property type="entry name" value="P5CR_dimer"/>
    <property type="match status" value="1"/>
</dbReference>
<keyword evidence="8 16" id="KW-0641">Proline biosynthesis</keyword>
<sequence length="292" mass="30989">MIRFQCPNGQFSWDKVSIGFIGAGQMAQAMAKGWIKAGVVKPDRVVASAPTNRNLAAFKELGCSTTNSNVDVLKMSNIIIIAVKPHMIGSVVEDLRSNVDFGTIKKQTIFISVAAGVPLADLEKFHFNAVTSVVRIMTNVAFAECQAMTASCFGSVAYPCTKEVLTMLFEPVGSHISLPESLMNVFVGMSGSGIAFMFSLLEGMSDGGVRLGLPRETSNTIAIQTMLGASLLAQANMGKRKLAELRESVCSPGGTTMAGLYTLEKNAVKAALMEAVEASCKRSEELGCAGKK</sequence>
<dbReference type="FunFam" id="3.40.50.720:FF:000190">
    <property type="entry name" value="Pyrroline-5-carboxylate reductase"/>
    <property type="match status" value="1"/>
</dbReference>
<name>A0A7R9GDF4_9CRUS</name>
<protein>
    <recommendedName>
        <fullName evidence="5 16">Pyrroline-5-carboxylate reductase</fullName>
        <ecNumber evidence="4 16">1.5.1.2</ecNumber>
    </recommendedName>
</protein>
<dbReference type="Gene3D" id="3.40.50.720">
    <property type="entry name" value="NAD(P)-binding Rossmann-like Domain"/>
    <property type="match status" value="1"/>
</dbReference>
<dbReference type="Proteomes" id="UP000678499">
    <property type="component" value="Unassembled WGS sequence"/>
</dbReference>
<dbReference type="GO" id="GO:0005737">
    <property type="term" value="C:cytoplasm"/>
    <property type="evidence" value="ECO:0007669"/>
    <property type="project" value="UniProtKB-SubCell"/>
</dbReference>
<evidence type="ECO:0000313" key="19">
    <source>
        <dbReference type="EMBL" id="CAD7276754.1"/>
    </source>
</evidence>
<evidence type="ECO:0000256" key="9">
    <source>
        <dbReference type="ARBA" id="ARBA00022857"/>
    </source>
</evidence>
<dbReference type="PANTHER" id="PTHR11645">
    <property type="entry name" value="PYRROLINE-5-CARBOXYLATE REDUCTASE"/>
    <property type="match status" value="1"/>
</dbReference>
<dbReference type="PANTHER" id="PTHR11645:SF0">
    <property type="entry name" value="PYRROLINE-5-CARBOXYLATE REDUCTASE 3"/>
    <property type="match status" value="1"/>
</dbReference>
<dbReference type="EC" id="1.5.1.2" evidence="4 16"/>
<dbReference type="EMBL" id="CAJPEX010000702">
    <property type="protein sequence ID" value="CAG0916906.1"/>
    <property type="molecule type" value="Genomic_DNA"/>
</dbReference>
<evidence type="ECO:0000256" key="7">
    <source>
        <dbReference type="ARBA" id="ARBA00022605"/>
    </source>
</evidence>
<evidence type="ECO:0000256" key="12">
    <source>
        <dbReference type="ARBA" id="ARBA00049975"/>
    </source>
</evidence>
<keyword evidence="7 16" id="KW-0028">Amino-acid biosynthesis</keyword>
<comment type="function">
    <text evidence="12">Oxidoreductase that catalyzes the last step in proline biosynthesis, which corresponds to the reduction of pyrroline-5-carboxylate (P5C) to L-proline using NAD(P)H. Proline is synthesized from either glutamate or ornithine; both are converted to P5C, and then to proline via pyrroline-5-carboxylate reductases (PYCRs). PYCR3 is exclusively linked to the biosynthesis of proline from ornithine.</text>
</comment>
<gene>
    <name evidence="19" type="ORF">NMOB1V02_LOCUS4504</name>
</gene>
<dbReference type="HAMAP" id="MF_01925">
    <property type="entry name" value="P5C_reductase"/>
    <property type="match status" value="1"/>
</dbReference>
<feature type="binding site" evidence="15">
    <location>
        <begin position="21"/>
        <end position="26"/>
    </location>
    <ligand>
        <name>NADP(+)</name>
        <dbReference type="ChEBI" id="CHEBI:58349"/>
    </ligand>
</feature>
<evidence type="ECO:0000256" key="14">
    <source>
        <dbReference type="ARBA" id="ARBA00052690"/>
    </source>
</evidence>
<reference evidence="19" key="1">
    <citation type="submission" date="2020-11" db="EMBL/GenBank/DDBJ databases">
        <authorList>
            <person name="Tran Van P."/>
        </authorList>
    </citation>
    <scope>NUCLEOTIDE SEQUENCE</scope>
</reference>
<evidence type="ECO:0000256" key="1">
    <source>
        <dbReference type="ARBA" id="ARBA00004496"/>
    </source>
</evidence>
<evidence type="ECO:0000256" key="8">
    <source>
        <dbReference type="ARBA" id="ARBA00022650"/>
    </source>
</evidence>
<dbReference type="Gene3D" id="1.10.3730.10">
    <property type="entry name" value="ProC C-terminal domain-like"/>
    <property type="match status" value="1"/>
</dbReference>